<dbReference type="STRING" id="445975.COLSTE_01812"/>
<comment type="caution">
    <text evidence="3">The sequence shown here is derived from an EMBL/GenBank/DDBJ whole genome shotgun (WGS) entry which is preliminary data.</text>
</comment>
<gene>
    <name evidence="3" type="ORF">COLSTE_01812</name>
</gene>
<evidence type="ECO:0000256" key="1">
    <source>
        <dbReference type="SAM" id="Phobius"/>
    </source>
</evidence>
<dbReference type="Gene3D" id="1.20.120.1220">
    <property type="match status" value="1"/>
</dbReference>
<evidence type="ECO:0000313" key="4">
    <source>
        <dbReference type="Proteomes" id="UP000003560"/>
    </source>
</evidence>
<keyword evidence="1" id="KW-0812">Transmembrane</keyword>
<dbReference type="GO" id="GO:0004190">
    <property type="term" value="F:aspartic-type endopeptidase activity"/>
    <property type="evidence" value="ECO:0007669"/>
    <property type="project" value="InterPro"/>
</dbReference>
<dbReference type="InterPro" id="IPR000045">
    <property type="entry name" value="Prepilin_IV_endopep_pep"/>
</dbReference>
<reference evidence="3 4" key="1">
    <citation type="submission" date="2008-10" db="EMBL/GenBank/DDBJ databases">
        <title>Draft genome sequence of Collinsella stercoris (DSM 13279).</title>
        <authorList>
            <person name="Sudarsanam P."/>
            <person name="Ley R."/>
            <person name="Guruge J."/>
            <person name="Turnbaugh P.J."/>
            <person name="Mahowald M."/>
            <person name="Liep D."/>
            <person name="Gordon J."/>
        </authorList>
    </citation>
    <scope>NUCLEOTIDE SEQUENCE [LARGE SCALE GENOMIC DNA]</scope>
    <source>
        <strain evidence="3 4">DSM 13279</strain>
    </source>
</reference>
<dbReference type="EMBL" id="ABXJ01000105">
    <property type="protein sequence ID" value="EEA90020.1"/>
    <property type="molecule type" value="Genomic_DNA"/>
</dbReference>
<feature type="transmembrane region" description="Helical" evidence="1">
    <location>
        <begin position="28"/>
        <end position="48"/>
    </location>
</feature>
<keyword evidence="1" id="KW-0472">Membrane</keyword>
<name>B6GCI9_9ACTN</name>
<evidence type="ECO:0000259" key="2">
    <source>
        <dbReference type="Pfam" id="PF01478"/>
    </source>
</evidence>
<protein>
    <submittedName>
        <fullName evidence="3">Peptidase, A24 family</fullName>
    </submittedName>
</protein>
<feature type="transmembrane region" description="Helical" evidence="1">
    <location>
        <begin position="155"/>
        <end position="175"/>
    </location>
</feature>
<feature type="transmembrane region" description="Helical" evidence="1">
    <location>
        <begin position="55"/>
        <end position="73"/>
    </location>
</feature>
<dbReference type="Pfam" id="PF01478">
    <property type="entry name" value="Peptidase_A24"/>
    <property type="match status" value="1"/>
</dbReference>
<dbReference type="Proteomes" id="UP000003560">
    <property type="component" value="Unassembled WGS sequence"/>
</dbReference>
<reference evidence="3 4" key="2">
    <citation type="submission" date="2008-10" db="EMBL/GenBank/DDBJ databases">
        <authorList>
            <person name="Fulton L."/>
            <person name="Clifton S."/>
            <person name="Fulton B."/>
            <person name="Xu J."/>
            <person name="Minx P."/>
            <person name="Pepin K.H."/>
            <person name="Johnson M."/>
            <person name="Thiruvilangam P."/>
            <person name="Bhonagiri V."/>
            <person name="Nash W.E."/>
            <person name="Mardis E.R."/>
            <person name="Wilson R.K."/>
        </authorList>
    </citation>
    <scope>NUCLEOTIDE SEQUENCE [LARGE SCALE GENOMIC DNA]</scope>
    <source>
        <strain evidence="3 4">DSM 13279</strain>
    </source>
</reference>
<feature type="transmembrane region" description="Helical" evidence="1">
    <location>
        <begin position="79"/>
        <end position="101"/>
    </location>
</feature>
<feature type="domain" description="Prepilin type IV endopeptidase peptidase" evidence="2">
    <location>
        <begin position="38"/>
        <end position="141"/>
    </location>
</feature>
<proteinExistence type="predicted"/>
<keyword evidence="1" id="KW-1133">Transmembrane helix</keyword>
<dbReference type="HOGENOM" id="CLU_1522661_0_0_11"/>
<dbReference type="eggNOG" id="COG1989">
    <property type="taxonomic scope" value="Bacteria"/>
</dbReference>
<organism evidence="3 4">
    <name type="scientific">Collinsella stercoris DSM 13279</name>
    <dbReference type="NCBI Taxonomy" id="445975"/>
    <lineage>
        <taxon>Bacteria</taxon>
        <taxon>Bacillati</taxon>
        <taxon>Actinomycetota</taxon>
        <taxon>Coriobacteriia</taxon>
        <taxon>Coriobacteriales</taxon>
        <taxon>Coriobacteriaceae</taxon>
        <taxon>Collinsella</taxon>
    </lineage>
</organism>
<dbReference type="AlphaFoldDB" id="B6GCI9"/>
<feature type="transmembrane region" description="Helical" evidence="1">
    <location>
        <begin position="122"/>
        <end position="143"/>
    </location>
</feature>
<dbReference type="GO" id="GO:0016020">
    <property type="term" value="C:membrane"/>
    <property type="evidence" value="ECO:0007669"/>
    <property type="project" value="InterPro"/>
</dbReference>
<keyword evidence="4" id="KW-1185">Reference proteome</keyword>
<evidence type="ECO:0000313" key="3">
    <source>
        <dbReference type="EMBL" id="EEA90020.1"/>
    </source>
</evidence>
<sequence>MPMRRRVCVIAGAVCSWGAGVGRLPAARAGVPLLFVALWALLVLAAGIDARQRRFPRALGCAIACVSAALSVLVGGLVRLAWCACAACAFGAVLTGVEIVWRRRHAGRPGLGMGDVKFLAALSLWAPLDAVLSLAGALVLLAWCGLLLHRDSLPLLPFAVSVFAMVRVARLLGWVP</sequence>
<accession>B6GCI9</accession>